<dbReference type="InterPro" id="IPR013736">
    <property type="entry name" value="Xaa-Pro_dipept_C"/>
</dbReference>
<name>A0A6P1E2Y3_LENHI</name>
<protein>
    <submittedName>
        <fullName evidence="3">CocE/NonD family hydrolase</fullName>
    </submittedName>
</protein>
<dbReference type="EMBL" id="CP047121">
    <property type="protein sequence ID" value="QHB51507.1"/>
    <property type="molecule type" value="Genomic_DNA"/>
</dbReference>
<dbReference type="GeneID" id="69057592"/>
<dbReference type="Pfam" id="PF08530">
    <property type="entry name" value="PepX_C"/>
    <property type="match status" value="1"/>
</dbReference>
<dbReference type="PANTHER" id="PTHR43056">
    <property type="entry name" value="PEPTIDASE S9 PROLYL OLIGOPEPTIDASE"/>
    <property type="match status" value="1"/>
</dbReference>
<gene>
    <name evidence="3" type="ORF">GQR93_04395</name>
</gene>
<dbReference type="InterPro" id="IPR029058">
    <property type="entry name" value="AB_hydrolase_fold"/>
</dbReference>
<evidence type="ECO:0000259" key="2">
    <source>
        <dbReference type="SMART" id="SM00939"/>
    </source>
</evidence>
<evidence type="ECO:0000313" key="3">
    <source>
        <dbReference type="EMBL" id="QHB51507.1"/>
    </source>
</evidence>
<dbReference type="SUPFAM" id="SSF53474">
    <property type="entry name" value="alpha/beta-Hydrolases"/>
    <property type="match status" value="1"/>
</dbReference>
<evidence type="ECO:0000256" key="1">
    <source>
        <dbReference type="ARBA" id="ARBA00022801"/>
    </source>
</evidence>
<dbReference type="InterPro" id="IPR008979">
    <property type="entry name" value="Galactose-bd-like_sf"/>
</dbReference>
<dbReference type="Proteomes" id="UP000465035">
    <property type="component" value="Chromosome"/>
</dbReference>
<accession>A0A6P1E2Y3</accession>
<proteinExistence type="predicted"/>
<evidence type="ECO:0000313" key="4">
    <source>
        <dbReference type="Proteomes" id="UP000465035"/>
    </source>
</evidence>
<dbReference type="SUPFAM" id="SSF49785">
    <property type="entry name" value="Galactose-binding domain-like"/>
    <property type="match status" value="1"/>
</dbReference>
<dbReference type="PANTHER" id="PTHR43056:SF10">
    <property type="entry name" value="COCE_NOND FAMILY, PUTATIVE (AFU_ORTHOLOGUE AFUA_7G00600)-RELATED"/>
    <property type="match status" value="1"/>
</dbReference>
<dbReference type="InterPro" id="IPR000383">
    <property type="entry name" value="Xaa-Pro-like_dom"/>
</dbReference>
<dbReference type="AlphaFoldDB" id="A0A6P1E2Y3"/>
<dbReference type="InterPro" id="IPR005674">
    <property type="entry name" value="CocE/Ser_esterase"/>
</dbReference>
<keyword evidence="1 3" id="KW-0378">Hydrolase</keyword>
<reference evidence="3 4" key="1">
    <citation type="submission" date="2019-12" db="EMBL/GenBank/DDBJ databases">
        <title>Lactobacillus hilgardii FLUB.</title>
        <authorList>
            <person name="Gustaw K."/>
        </authorList>
    </citation>
    <scope>NUCLEOTIDE SEQUENCE [LARGE SCALE GENOMIC DNA]</scope>
    <source>
        <strain evidence="3 4">FLUB</strain>
    </source>
</reference>
<organism evidence="3 4">
    <name type="scientific">Lentilactobacillus hilgardii</name>
    <name type="common">Lactobacillus hilgardii</name>
    <dbReference type="NCBI Taxonomy" id="1588"/>
    <lineage>
        <taxon>Bacteria</taxon>
        <taxon>Bacillati</taxon>
        <taxon>Bacillota</taxon>
        <taxon>Bacilli</taxon>
        <taxon>Lactobacillales</taxon>
        <taxon>Lactobacillaceae</taxon>
        <taxon>Lentilactobacillus</taxon>
    </lineage>
</organism>
<dbReference type="Gene3D" id="3.40.50.1820">
    <property type="entry name" value="alpha/beta hydrolase"/>
    <property type="match status" value="1"/>
</dbReference>
<dbReference type="SMART" id="SM00939">
    <property type="entry name" value="PepX_C"/>
    <property type="match status" value="1"/>
</dbReference>
<dbReference type="InterPro" id="IPR050585">
    <property type="entry name" value="Xaa-Pro_dipeptidyl-ppase/CocE"/>
</dbReference>
<dbReference type="GO" id="GO:0008239">
    <property type="term" value="F:dipeptidyl-peptidase activity"/>
    <property type="evidence" value="ECO:0007669"/>
    <property type="project" value="InterPro"/>
</dbReference>
<dbReference type="Pfam" id="PF02129">
    <property type="entry name" value="Peptidase_S15"/>
    <property type="match status" value="1"/>
</dbReference>
<dbReference type="Gene3D" id="2.60.120.260">
    <property type="entry name" value="Galactose-binding domain-like"/>
    <property type="match status" value="1"/>
</dbReference>
<dbReference type="Gene3D" id="1.10.3020.10">
    <property type="entry name" value="alpha-amino acid ester hydrolase ( Helical cap domain)"/>
    <property type="match status" value="1"/>
</dbReference>
<sequence>MQFDFYQSGIKQATFYVQDKTIEVESFQQPRSVLTKELDKRYQSKLHTSPQHFFEKYLFTPLDFSGNKLRTQNGEHFQKRQDGHLWIQHRQKPAVNLVVSDGKLVGCQIAVRNIIAVLIRPGYENLTILKMWQDNHLLMQKPFPIASQTTQMVKMSDGTQLATEVFIPDDGQKTHPVILERTPYGREMYYDDEQRFVQRGYVLVIQDVRGRNDSQGEWLPMYYERDDGRDTINWLANQPWSNGNVGMIGGSYGGYVQWAAASSATPHLKALVSMVTAGGPFNDTIYKNGAPISGSLAWFFSTAEKKLNMANMQRNDWNDLMKVRPLSQIPVKGLGHEIPGFSKFMAHKSADTFMENMDWKARSDKIHVPALIQSGWFDDNGVGTTEAIRATNHYPAGTRKLILGPWVHSGNAQYDLGPYHLGEHALRFDIDLQHVRWFDHFLNGVKNGIEKEPLLDYYTLNTDKWRTADSFPVNPQPSKLFLNAKKQTLDWKPSKKTESSSYVYDPATPTPHLIDVSANELEFPNDYTQVEKRSDVISFTTSPLTTPMTITGWFKAIFYASSSAVDTDWVVRLTDVTPNGQSVNIADGVLNAKFRNDLSTPDLMTPGNIYQFTVETQKTSIKLPIGHRLRLDIASAAENLVFPNSNTRAGADSIDGIKATQTIYTGESYPSHLLFNQEND</sequence>
<feature type="domain" description="Xaa-Pro dipeptidyl-peptidase C-terminal" evidence="2">
    <location>
        <begin position="435"/>
        <end position="674"/>
    </location>
</feature>
<dbReference type="NCBIfam" id="TIGR00976">
    <property type="entry name" value="CocE_NonD"/>
    <property type="match status" value="1"/>
</dbReference>
<dbReference type="SMR" id="A0A6P1E2Y3"/>
<dbReference type="RefSeq" id="WP_003552685.1">
    <property type="nucleotide sequence ID" value="NZ_CABKOL010000106.1"/>
</dbReference>